<keyword evidence="3" id="KW-1003">Cell membrane</keyword>
<comment type="caution">
    <text evidence="9">The sequence shown here is derived from an EMBL/GenBank/DDBJ whole genome shotgun (WGS) entry which is preliminary data.</text>
</comment>
<dbReference type="Proteomes" id="UP000284902">
    <property type="component" value="Unassembled WGS sequence"/>
</dbReference>
<proteinExistence type="inferred from homology"/>
<keyword evidence="5" id="KW-0029">Amino-acid transport</keyword>
<comment type="similarity">
    <text evidence="8">Belongs to the binding-protein-dependent transport system permease family.</text>
</comment>
<keyword evidence="2 8" id="KW-0813">Transport</keyword>
<accession>A0A414P9W2</accession>
<evidence type="ECO:0000256" key="5">
    <source>
        <dbReference type="ARBA" id="ARBA00022970"/>
    </source>
</evidence>
<dbReference type="InterPro" id="IPR010065">
    <property type="entry name" value="AA_ABC_transptr_permease_3TM"/>
</dbReference>
<dbReference type="Pfam" id="PF00528">
    <property type="entry name" value="BPD_transp_1"/>
    <property type="match status" value="1"/>
</dbReference>
<dbReference type="Gene3D" id="1.10.3720.10">
    <property type="entry name" value="MetI-like"/>
    <property type="match status" value="1"/>
</dbReference>
<dbReference type="NCBIfam" id="TIGR01726">
    <property type="entry name" value="HEQRo_perm_3TM"/>
    <property type="match status" value="1"/>
</dbReference>
<evidence type="ECO:0000256" key="6">
    <source>
        <dbReference type="ARBA" id="ARBA00022989"/>
    </source>
</evidence>
<keyword evidence="7 8" id="KW-0472">Membrane</keyword>
<name>A0A414P9W2_9FIRM</name>
<dbReference type="GO" id="GO:0022857">
    <property type="term" value="F:transmembrane transporter activity"/>
    <property type="evidence" value="ECO:0007669"/>
    <property type="project" value="InterPro"/>
</dbReference>
<dbReference type="InterPro" id="IPR035906">
    <property type="entry name" value="MetI-like_sf"/>
</dbReference>
<feature type="transmembrane region" description="Helical" evidence="8">
    <location>
        <begin position="97"/>
        <end position="116"/>
    </location>
</feature>
<organism evidence="9 10">
    <name type="scientific">[Ruminococcus] lactaris</name>
    <dbReference type="NCBI Taxonomy" id="46228"/>
    <lineage>
        <taxon>Bacteria</taxon>
        <taxon>Bacillati</taxon>
        <taxon>Bacillota</taxon>
        <taxon>Clostridia</taxon>
        <taxon>Lachnospirales</taxon>
        <taxon>Lachnospiraceae</taxon>
        <taxon>Mediterraneibacter</taxon>
    </lineage>
</organism>
<dbReference type="GO" id="GO:0043190">
    <property type="term" value="C:ATP-binding cassette (ABC) transporter complex"/>
    <property type="evidence" value="ECO:0007669"/>
    <property type="project" value="InterPro"/>
</dbReference>
<keyword evidence="6 8" id="KW-1133">Transmembrane helix</keyword>
<dbReference type="InterPro" id="IPR000515">
    <property type="entry name" value="MetI-like"/>
</dbReference>
<feature type="transmembrane region" description="Helical" evidence="8">
    <location>
        <begin position="195"/>
        <end position="218"/>
    </location>
</feature>
<dbReference type="CDD" id="cd06261">
    <property type="entry name" value="TM_PBP2"/>
    <property type="match status" value="1"/>
</dbReference>
<gene>
    <name evidence="9" type="ORF">DW672_00950</name>
</gene>
<evidence type="ECO:0000256" key="2">
    <source>
        <dbReference type="ARBA" id="ARBA00022448"/>
    </source>
</evidence>
<dbReference type="PANTHER" id="PTHR30614:SF0">
    <property type="entry name" value="L-CYSTINE TRANSPORT SYSTEM PERMEASE PROTEIN TCYL"/>
    <property type="match status" value="1"/>
</dbReference>
<sequence>MELIMEQFPIVIQSLNVGFLQTLKLFFVTLLGALPLGLIIAFGSMSHFRPLKYITNIIVWVVRGTPLMIQMLIIYYFPGLVLNNVVWGGGESGRFVAASVAFIFNYACYFSVIYRGGIQSVPQGQTEAGLVLGMTKSQIFFKITLMQMIKRIVPPMSNEIITLVKDTSLARIIALQEIIWAGQSFLKGSQGISGAIWPMFFAAVYYLVFNGILTVLLGRLEKKLDYFR</sequence>
<dbReference type="PANTHER" id="PTHR30614">
    <property type="entry name" value="MEMBRANE COMPONENT OF AMINO ACID ABC TRANSPORTER"/>
    <property type="match status" value="1"/>
</dbReference>
<keyword evidence="4 8" id="KW-0812">Transmembrane</keyword>
<dbReference type="GeneID" id="77334315"/>
<evidence type="ECO:0000256" key="3">
    <source>
        <dbReference type="ARBA" id="ARBA00022475"/>
    </source>
</evidence>
<protein>
    <submittedName>
        <fullName evidence="9">Amino acid ABC transporter permease</fullName>
    </submittedName>
</protein>
<evidence type="ECO:0000256" key="1">
    <source>
        <dbReference type="ARBA" id="ARBA00004651"/>
    </source>
</evidence>
<evidence type="ECO:0000256" key="8">
    <source>
        <dbReference type="RuleBase" id="RU363032"/>
    </source>
</evidence>
<evidence type="ECO:0000313" key="9">
    <source>
        <dbReference type="EMBL" id="RHF63072.1"/>
    </source>
</evidence>
<dbReference type="RefSeq" id="WP_005610974.1">
    <property type="nucleotide sequence ID" value="NZ_CABKOA010000019.1"/>
</dbReference>
<comment type="subcellular location">
    <subcellularLocation>
        <location evidence="1 8">Cell membrane</location>
        <topology evidence="1 8">Multi-pass membrane protein</topology>
    </subcellularLocation>
</comment>
<dbReference type="EMBL" id="QRHG01000002">
    <property type="protein sequence ID" value="RHF63072.1"/>
    <property type="molecule type" value="Genomic_DNA"/>
</dbReference>
<dbReference type="InterPro" id="IPR043429">
    <property type="entry name" value="ArtM/GltK/GlnP/TcyL/YhdX-like"/>
</dbReference>
<dbReference type="SUPFAM" id="SSF161098">
    <property type="entry name" value="MetI-like"/>
    <property type="match status" value="1"/>
</dbReference>
<evidence type="ECO:0000313" key="10">
    <source>
        <dbReference type="Proteomes" id="UP000284902"/>
    </source>
</evidence>
<evidence type="ECO:0000256" key="7">
    <source>
        <dbReference type="ARBA" id="ARBA00023136"/>
    </source>
</evidence>
<reference evidence="9 10" key="1">
    <citation type="submission" date="2018-08" db="EMBL/GenBank/DDBJ databases">
        <title>A genome reference for cultivated species of the human gut microbiota.</title>
        <authorList>
            <person name="Zou Y."/>
            <person name="Xue W."/>
            <person name="Luo G."/>
        </authorList>
    </citation>
    <scope>NUCLEOTIDE SEQUENCE [LARGE SCALE GENOMIC DNA]</scope>
    <source>
        <strain evidence="9 10">AM25-1LB</strain>
    </source>
</reference>
<feature type="transmembrane region" description="Helical" evidence="8">
    <location>
        <begin position="25"/>
        <end position="45"/>
    </location>
</feature>
<dbReference type="GO" id="GO:0006865">
    <property type="term" value="P:amino acid transport"/>
    <property type="evidence" value="ECO:0007669"/>
    <property type="project" value="UniProtKB-KW"/>
</dbReference>
<dbReference type="PROSITE" id="PS50928">
    <property type="entry name" value="ABC_TM1"/>
    <property type="match status" value="1"/>
</dbReference>
<evidence type="ECO:0000256" key="4">
    <source>
        <dbReference type="ARBA" id="ARBA00022692"/>
    </source>
</evidence>
<dbReference type="AlphaFoldDB" id="A0A414P9W2"/>